<dbReference type="InterPro" id="IPR022577">
    <property type="entry name" value="TBCD_C"/>
</dbReference>
<dbReference type="Pfam" id="PF25767">
    <property type="entry name" value="ARM_TBCD_2nd"/>
    <property type="match status" value="1"/>
</dbReference>
<dbReference type="STRING" id="401625.A0A0P1B8J5"/>
<dbReference type="Proteomes" id="UP000054845">
    <property type="component" value="Unassembled WGS sequence"/>
</dbReference>
<evidence type="ECO:0000259" key="2">
    <source>
        <dbReference type="Pfam" id="PF12612"/>
    </source>
</evidence>
<dbReference type="GO" id="GO:0000226">
    <property type="term" value="P:microtubule cytoskeleton organization"/>
    <property type="evidence" value="ECO:0007669"/>
    <property type="project" value="TreeGrafter"/>
</dbReference>
<evidence type="ECO:0000313" key="5">
    <source>
        <dbReference type="Proteomes" id="UP000054845"/>
    </source>
</evidence>
<evidence type="ECO:0000313" key="4">
    <source>
        <dbReference type="EMBL" id="CEH12267.1"/>
    </source>
</evidence>
<feature type="domain" description="Tubulin-folding cofactor D C-terminal" evidence="2">
    <location>
        <begin position="1006"/>
        <end position="1179"/>
    </location>
</feature>
<feature type="domain" description="Tubulin-folding cofactor D ARM repeats" evidence="3">
    <location>
        <begin position="405"/>
        <end position="651"/>
    </location>
</feature>
<evidence type="ECO:0000256" key="1">
    <source>
        <dbReference type="ARBA" id="ARBA00023186"/>
    </source>
</evidence>
<keyword evidence="5" id="KW-1185">Reference proteome</keyword>
<reference evidence="5" key="1">
    <citation type="submission" date="2014-09" db="EMBL/GenBank/DDBJ databases">
        <authorList>
            <person name="Sharma Rahul"/>
            <person name="Thines Marco"/>
        </authorList>
    </citation>
    <scope>NUCLEOTIDE SEQUENCE [LARGE SCALE GENOMIC DNA]</scope>
</reference>
<protein>
    <submittedName>
        <fullName evidence="4">Beta-tubulin folding cofactor D</fullName>
    </submittedName>
</protein>
<organism evidence="4 5">
    <name type="scientific">Ceraceosorus bombacis</name>
    <dbReference type="NCBI Taxonomy" id="401625"/>
    <lineage>
        <taxon>Eukaryota</taxon>
        <taxon>Fungi</taxon>
        <taxon>Dikarya</taxon>
        <taxon>Basidiomycota</taxon>
        <taxon>Ustilaginomycotina</taxon>
        <taxon>Exobasidiomycetes</taxon>
        <taxon>Ceraceosorales</taxon>
        <taxon>Ceraceosoraceae</taxon>
        <taxon>Ceraceosorus</taxon>
    </lineage>
</organism>
<dbReference type="InterPro" id="IPR016024">
    <property type="entry name" value="ARM-type_fold"/>
</dbReference>
<dbReference type="EMBL" id="CCYA01000147">
    <property type="protein sequence ID" value="CEH12267.1"/>
    <property type="molecule type" value="Genomic_DNA"/>
</dbReference>
<dbReference type="SUPFAM" id="SSF48371">
    <property type="entry name" value="ARM repeat"/>
    <property type="match status" value="1"/>
</dbReference>
<dbReference type="GO" id="GO:0007023">
    <property type="term" value="P:post-chaperonin tubulin folding pathway"/>
    <property type="evidence" value="ECO:0007669"/>
    <property type="project" value="InterPro"/>
</dbReference>
<dbReference type="InterPro" id="IPR033162">
    <property type="entry name" value="TBCD"/>
</dbReference>
<name>A0A0P1B8J5_9BASI</name>
<dbReference type="OrthoDB" id="1735853at2759"/>
<dbReference type="GO" id="GO:0007021">
    <property type="term" value="P:tubulin complex assembly"/>
    <property type="evidence" value="ECO:0007669"/>
    <property type="project" value="InterPro"/>
</dbReference>
<dbReference type="Pfam" id="PF12612">
    <property type="entry name" value="TFCD_C"/>
    <property type="match status" value="1"/>
</dbReference>
<dbReference type="Pfam" id="PF23579">
    <property type="entry name" value="ARM_TBCD"/>
    <property type="match status" value="1"/>
</dbReference>
<dbReference type="GO" id="GO:0005096">
    <property type="term" value="F:GTPase activator activity"/>
    <property type="evidence" value="ECO:0007669"/>
    <property type="project" value="InterPro"/>
</dbReference>
<dbReference type="PANTHER" id="PTHR12658:SF0">
    <property type="entry name" value="TUBULIN-SPECIFIC CHAPERONE D"/>
    <property type="match status" value="1"/>
</dbReference>
<evidence type="ECO:0000259" key="3">
    <source>
        <dbReference type="Pfam" id="PF25767"/>
    </source>
</evidence>
<dbReference type="InterPro" id="IPR058033">
    <property type="entry name" value="ARM_TBCD_2nd"/>
</dbReference>
<dbReference type="InterPro" id="IPR011989">
    <property type="entry name" value="ARM-like"/>
</dbReference>
<dbReference type="GO" id="GO:0048487">
    <property type="term" value="F:beta-tubulin binding"/>
    <property type="evidence" value="ECO:0007669"/>
    <property type="project" value="InterPro"/>
</dbReference>
<dbReference type="PANTHER" id="PTHR12658">
    <property type="entry name" value="BETA-TUBULIN COFACTOR D"/>
    <property type="match status" value="1"/>
</dbReference>
<accession>A0A0P1B8J5</accession>
<keyword evidence="1" id="KW-0143">Chaperone</keyword>
<sequence length="1347" mass="147908">MALESRSCASITKYGYEGAYTRVGQAKPAPLTPAPQPLCVGTYTYLGPRPGSATGAAHSMFDPTLGGAKLGAEDEVQLHSFESAEEFFRVLSDFLGQNEKPSRSVTGAKASGGEENLSRLVAILEQYQEQSYLLDPYLDRIVTPTVHQFQSLVRRRYGADTFQDGPAADVKRLDEISKLLYIFTKIRGYKTIVRFFPHTVQDLLPALQFLEGETVISGDASKALLQAGPPRTGASWELRYALLLWLSLVCMIPFDLQKFDQGATSNENSSGGIERATERASIVARLVDVSTAFISAPGKEREAAAVLLGKLFQRRDAASSHLPTYLSWCYATLLPPAQPSALLATGIMHSLCEIVKVSDASALGDDLGAINSILDIYAPPAGGPTDVPQVLEDRNREGLLGNSLLTKYRTKLTSRLGLKLLKPRKRRRVQKAQPLLRTSNFEASRMATSDAIDQEEIEQGGDEVPEEVDGCIARILNSLQDKDTVVRYSAAKGLARICGRLPNSFSDQVADAITDLFKLNVVDNLGEAEDLSNVSEYTWHGACLAVAELARRGLLNPEELDEKLIWVSKALLFDVRRGAHSVGTGVRDAACYVLWALARAHDANALRSHAISLAQRLVNVACLDRDVSIRRAASAAFQECVGRLNIFPHGIDVIRKTDFYAVSIRKHAFLACAPLVAGHDVYRQSLLTHLQDITLKHWDPNMRELAAQAIANIASVDFGNLAPLLVKGFCTRCSTGQATQLHGSLLTLSELCKASHEFGQELEQSIKIEAFKALELVPRSVFRSMGANLVLFAACKLLSSSANEVSLSSAAATKPTEASWSVIVSAAIARSDISAQIAAAEALSEASQFQDCTSRIKSTIERWRGIPAAEQQGHTRVLGMYCFREFPEAFEETMRFLLSLLNEQSASYSSVIETRQNACAALVQAVQNLGSTFGNLCSPELGQEVFKALLRGLNDYTTDQRGDVGSWVRLACVAGLRTLVDLHRTSIEHLVLERSFEAWLPLHTFHDIVAGLLKQTVERIDSVRAVAGSHLLSMCRDASDDHRAKARGMHTPEGMAIIDRHFPRDTTAELAQPSWLFPRATELLVIPRYRRELLQGLVLSLGSKTEMAYRDVASSLATFALSTTSHRDKIEVEGFEPYTPLQLLKDLHQLAVKNYAANQTFVPALQAISTLLAAGVYEARFGQAVGSDEGILDSQNDSLPSSARASEADEQLRKTLNLVQRSVDRIKARQRVVACMQLNVNLLRVPALRLQILDKMHLFLASEGIPTLRTSTAEMLFGVLQEVDTSSTQDKDGTEAENEETMEQVEELLLETAWADEPIERCRAKTRQLVQYLKLAWHLQPQINATP</sequence>
<dbReference type="Gene3D" id="1.25.10.10">
    <property type="entry name" value="Leucine-rich Repeat Variant"/>
    <property type="match status" value="2"/>
</dbReference>
<proteinExistence type="predicted"/>